<dbReference type="OrthoDB" id="2662268at2759"/>
<evidence type="ECO:0000313" key="3">
    <source>
        <dbReference type="Proteomes" id="UP000305067"/>
    </source>
</evidence>
<feature type="compositionally biased region" description="Polar residues" evidence="1">
    <location>
        <begin position="12"/>
        <end position="29"/>
    </location>
</feature>
<evidence type="ECO:0000256" key="1">
    <source>
        <dbReference type="SAM" id="MobiDB-lite"/>
    </source>
</evidence>
<reference evidence="2 3" key="1">
    <citation type="journal article" date="2019" name="Nat. Ecol. Evol.">
        <title>Megaphylogeny resolves global patterns of mushroom evolution.</title>
        <authorList>
            <person name="Varga T."/>
            <person name="Krizsan K."/>
            <person name="Foldi C."/>
            <person name="Dima B."/>
            <person name="Sanchez-Garcia M."/>
            <person name="Sanchez-Ramirez S."/>
            <person name="Szollosi G.J."/>
            <person name="Szarkandi J.G."/>
            <person name="Papp V."/>
            <person name="Albert L."/>
            <person name="Andreopoulos W."/>
            <person name="Angelini C."/>
            <person name="Antonin V."/>
            <person name="Barry K.W."/>
            <person name="Bougher N.L."/>
            <person name="Buchanan P."/>
            <person name="Buyck B."/>
            <person name="Bense V."/>
            <person name="Catcheside P."/>
            <person name="Chovatia M."/>
            <person name="Cooper J."/>
            <person name="Damon W."/>
            <person name="Desjardin D."/>
            <person name="Finy P."/>
            <person name="Geml J."/>
            <person name="Haridas S."/>
            <person name="Hughes K."/>
            <person name="Justo A."/>
            <person name="Karasinski D."/>
            <person name="Kautmanova I."/>
            <person name="Kiss B."/>
            <person name="Kocsube S."/>
            <person name="Kotiranta H."/>
            <person name="LaButti K.M."/>
            <person name="Lechner B.E."/>
            <person name="Liimatainen K."/>
            <person name="Lipzen A."/>
            <person name="Lukacs Z."/>
            <person name="Mihaltcheva S."/>
            <person name="Morgado L.N."/>
            <person name="Niskanen T."/>
            <person name="Noordeloos M.E."/>
            <person name="Ohm R.A."/>
            <person name="Ortiz-Santana B."/>
            <person name="Ovrebo C."/>
            <person name="Racz N."/>
            <person name="Riley R."/>
            <person name="Savchenko A."/>
            <person name="Shiryaev A."/>
            <person name="Soop K."/>
            <person name="Spirin V."/>
            <person name="Szebenyi C."/>
            <person name="Tomsovsky M."/>
            <person name="Tulloss R.E."/>
            <person name="Uehling J."/>
            <person name="Grigoriev I.V."/>
            <person name="Vagvolgyi C."/>
            <person name="Papp T."/>
            <person name="Martin F.M."/>
            <person name="Miettinen O."/>
            <person name="Hibbett D.S."/>
            <person name="Nagy L.G."/>
        </authorList>
    </citation>
    <scope>NUCLEOTIDE SEQUENCE [LARGE SCALE GENOMIC DNA]</scope>
    <source>
        <strain evidence="2 3">CBS 309.79</strain>
    </source>
</reference>
<sequence length="235" mass="26001">MSYHNPNHDAPSPSQRSQHNSLSGGYPLSPSQYNSISRAQASGSLPTRVTFPYIKLIPQQLAPTKSKWGEAMQPSAASKPTFQIFFDYVRTAQAGLAGRGVSVAELSLSGVPAIMKTLSNPGDSVLSDVWRHNTLILKLCWPGYRDFDTSHTVKLLVNNAPMNRAQLAVRVAEDIRRFYLKTHMERSEDPRYAFGSTTNITLRTLVLVSLDLLPGATNRDGHGVWMAQIGYDTRQ</sequence>
<proteinExistence type="predicted"/>
<name>A0A5C3QBN8_9AGAR</name>
<feature type="region of interest" description="Disordered" evidence="1">
    <location>
        <begin position="1"/>
        <end position="29"/>
    </location>
</feature>
<gene>
    <name evidence="2" type="ORF">BDV98DRAFT_628466</name>
</gene>
<keyword evidence="3" id="KW-1185">Reference proteome</keyword>
<evidence type="ECO:0000313" key="2">
    <source>
        <dbReference type="EMBL" id="TFK98469.1"/>
    </source>
</evidence>
<accession>A0A5C3QBN8</accession>
<dbReference type="AlphaFoldDB" id="A0A5C3QBN8"/>
<organism evidence="2 3">
    <name type="scientific">Pterulicium gracile</name>
    <dbReference type="NCBI Taxonomy" id="1884261"/>
    <lineage>
        <taxon>Eukaryota</taxon>
        <taxon>Fungi</taxon>
        <taxon>Dikarya</taxon>
        <taxon>Basidiomycota</taxon>
        <taxon>Agaricomycotina</taxon>
        <taxon>Agaricomycetes</taxon>
        <taxon>Agaricomycetidae</taxon>
        <taxon>Agaricales</taxon>
        <taxon>Pleurotineae</taxon>
        <taxon>Pterulaceae</taxon>
        <taxon>Pterulicium</taxon>
    </lineage>
</organism>
<protein>
    <submittedName>
        <fullName evidence="2">Uncharacterized protein</fullName>
    </submittedName>
</protein>
<dbReference type="EMBL" id="ML178839">
    <property type="protein sequence ID" value="TFK98469.1"/>
    <property type="molecule type" value="Genomic_DNA"/>
</dbReference>
<dbReference type="Proteomes" id="UP000305067">
    <property type="component" value="Unassembled WGS sequence"/>
</dbReference>